<evidence type="ECO:0000313" key="2">
    <source>
        <dbReference type="EMBL" id="KAJ1996704.1"/>
    </source>
</evidence>
<comment type="caution">
    <text evidence="2">The sequence shown here is derived from an EMBL/GenBank/DDBJ whole genome shotgun (WGS) entry which is preliminary data.</text>
</comment>
<dbReference type="AlphaFoldDB" id="A0A9W8EFZ7"/>
<feature type="compositionally biased region" description="Low complexity" evidence="1">
    <location>
        <begin position="90"/>
        <end position="99"/>
    </location>
</feature>
<dbReference type="EMBL" id="JANBQF010001691">
    <property type="protein sequence ID" value="KAJ1996704.1"/>
    <property type="molecule type" value="Genomic_DNA"/>
</dbReference>
<reference evidence="2" key="1">
    <citation type="submission" date="2022-07" db="EMBL/GenBank/DDBJ databases">
        <title>Phylogenomic reconstructions and comparative analyses of Kickxellomycotina fungi.</title>
        <authorList>
            <person name="Reynolds N.K."/>
            <person name="Stajich J.E."/>
            <person name="Barry K."/>
            <person name="Grigoriev I.V."/>
            <person name="Crous P."/>
            <person name="Smith M.E."/>
        </authorList>
    </citation>
    <scope>NUCLEOTIDE SEQUENCE</scope>
    <source>
        <strain evidence="2">IMI 214461</strain>
    </source>
</reference>
<organism evidence="2 3">
    <name type="scientific">Coemansia thaxteri</name>
    <dbReference type="NCBI Taxonomy" id="2663907"/>
    <lineage>
        <taxon>Eukaryota</taxon>
        <taxon>Fungi</taxon>
        <taxon>Fungi incertae sedis</taxon>
        <taxon>Zoopagomycota</taxon>
        <taxon>Kickxellomycotina</taxon>
        <taxon>Kickxellomycetes</taxon>
        <taxon>Kickxellales</taxon>
        <taxon>Kickxellaceae</taxon>
        <taxon>Coemansia</taxon>
    </lineage>
</organism>
<sequence length="118" mass="12376">MLTSHIGDLPLASPPDTATTAAIFPPFPHHSLHPNAHQNHHHNSTAPRAAQNSHRTSAATTLTTIVTLGNPLTATPKRPAEAVSTSIDSPPATAKPAIAQARRARRFTFGARTESGLA</sequence>
<evidence type="ECO:0000313" key="3">
    <source>
        <dbReference type="Proteomes" id="UP001150907"/>
    </source>
</evidence>
<name>A0A9W8EFZ7_9FUNG</name>
<accession>A0A9W8EFZ7</accession>
<proteinExistence type="predicted"/>
<protein>
    <submittedName>
        <fullName evidence="2">Uncharacterized protein</fullName>
    </submittedName>
</protein>
<feature type="compositionally biased region" description="Low complexity" evidence="1">
    <location>
        <begin position="56"/>
        <end position="68"/>
    </location>
</feature>
<dbReference type="Proteomes" id="UP001150907">
    <property type="component" value="Unassembled WGS sequence"/>
</dbReference>
<gene>
    <name evidence="2" type="ORF">H4R26_006097</name>
</gene>
<feature type="region of interest" description="Disordered" evidence="1">
    <location>
        <begin position="1"/>
        <end position="99"/>
    </location>
</feature>
<keyword evidence="3" id="KW-1185">Reference proteome</keyword>
<feature type="compositionally biased region" description="Polar residues" evidence="1">
    <location>
        <begin position="44"/>
        <end position="55"/>
    </location>
</feature>
<evidence type="ECO:0000256" key="1">
    <source>
        <dbReference type="SAM" id="MobiDB-lite"/>
    </source>
</evidence>